<evidence type="ECO:0000313" key="1">
    <source>
        <dbReference type="EMBL" id="QDH12889.1"/>
    </source>
</evidence>
<dbReference type="RefSeq" id="WP_141442531.1">
    <property type="nucleotide sequence ID" value="NZ_CP038231.1"/>
</dbReference>
<evidence type="ECO:0008006" key="3">
    <source>
        <dbReference type="Google" id="ProtNLM"/>
    </source>
</evidence>
<accession>A0A4Y6U6B8</accession>
<dbReference type="KEGG" id="swf:E3E12_00220"/>
<dbReference type="Proteomes" id="UP000318709">
    <property type="component" value="Chromosome"/>
</dbReference>
<dbReference type="AlphaFoldDB" id="A0A4Y6U6B8"/>
<name>A0A4Y6U6B8_9PROT</name>
<proteinExistence type="predicted"/>
<dbReference type="OrthoDB" id="7274054at2"/>
<protein>
    <recommendedName>
        <fullName evidence="3">Tetratricopeptide repeat protein</fullName>
    </recommendedName>
</protein>
<reference evidence="1 2" key="1">
    <citation type="submission" date="2019-03" db="EMBL/GenBank/DDBJ databases">
        <title>The complete genome sequence of Swingsia_sp. F3b2 LMG30590(T).</title>
        <authorList>
            <person name="Chua K.-O."/>
            <person name="Chan K.-G."/>
            <person name="See-Too W.-S."/>
        </authorList>
    </citation>
    <scope>NUCLEOTIDE SEQUENCE [LARGE SCALE GENOMIC DNA]</scope>
    <source>
        <strain evidence="1 2">F3b2</strain>
    </source>
</reference>
<gene>
    <name evidence="1" type="ORF">E3E12_00220</name>
</gene>
<sequence>MKGLAVMPQRQPTHHAGRRSWPGVFKGLGAALALSVVAALPGCGGSPQQPVDSVYNADMSAGTTVFDIGHAAQAVLKYQEAYNRAIVADNAPLLYAAAVNLATAQLASDDLPAVRQTLAMATTALKLRNWRFMGRLRLIGAAVALRQQNWQSALEQARAAAGEATAAQAATTSTTLQEGERATQQMAVAFEGLAANGLGDRALLAASLESLSRDGALAAPGLLAELQADMALMNGQPAQALQAAGQAVAAYRQGGDFRSMRRALLVEATAAQRSQPAQLGLASQLRAQAAASATAEQAANSVLNGTRAPS</sequence>
<dbReference type="EMBL" id="CP038231">
    <property type="protein sequence ID" value="QDH12889.1"/>
    <property type="molecule type" value="Genomic_DNA"/>
</dbReference>
<organism evidence="1 2">
    <name type="scientific">Formicincola oecophyllae</name>
    <dbReference type="NCBI Taxonomy" id="2558361"/>
    <lineage>
        <taxon>Bacteria</taxon>
        <taxon>Pseudomonadati</taxon>
        <taxon>Pseudomonadota</taxon>
        <taxon>Alphaproteobacteria</taxon>
        <taxon>Acetobacterales</taxon>
        <taxon>Acetobacteraceae</taxon>
        <taxon>Formicincola</taxon>
    </lineage>
</organism>
<evidence type="ECO:0000313" key="2">
    <source>
        <dbReference type="Proteomes" id="UP000318709"/>
    </source>
</evidence>
<keyword evidence="2" id="KW-1185">Reference proteome</keyword>